<evidence type="ECO:0000313" key="2">
    <source>
        <dbReference type="Proteomes" id="UP000001542"/>
    </source>
</evidence>
<dbReference type="SUPFAM" id="SSF52058">
    <property type="entry name" value="L domain-like"/>
    <property type="match status" value="1"/>
</dbReference>
<organism evidence="1 2">
    <name type="scientific">Trichomonas vaginalis (strain ATCC PRA-98 / G3)</name>
    <dbReference type="NCBI Taxonomy" id="412133"/>
    <lineage>
        <taxon>Eukaryota</taxon>
        <taxon>Metamonada</taxon>
        <taxon>Parabasalia</taxon>
        <taxon>Trichomonadida</taxon>
        <taxon>Trichomonadidae</taxon>
        <taxon>Trichomonas</taxon>
    </lineage>
</organism>
<sequence length="345" mass="39164">METEKSITIQNNDDLEIISSRIKSEDFTKLIIGDTMQSFPIFEGLHSINSLEIVSEQINSIPEEAFMKNQNIKNVKLSQSITTIANIPFYGSSISQINLENVNSIGESAFCDCINLQSADLQKIQSLDSSCFANTSLIEVNLSTDFMILPSYAFCNCFKLTTFISKCNSFGEYSFCNCTSLKIFKYDFKDTWEIHSTALISTAIEELEINSNAMRNDAFSKLPIKKLIIYSSSPYFNGGKYDGLIYYQNLKTIEFTRDTYSIALRNMNIEEIITPDDPDFSCQIDIAGCPKLKNLPNGIDYVRYAGDLPEIESVDLTHCKRIYRNSFFNCPKLKKSLDGEIMKWI</sequence>
<proteinExistence type="predicted"/>
<dbReference type="RefSeq" id="XP_001328759.1">
    <property type="nucleotide sequence ID" value="XM_001328724.1"/>
</dbReference>
<dbReference type="InParanoid" id="A2DSY7"/>
<dbReference type="EMBL" id="DS113241">
    <property type="protein sequence ID" value="EAY16536.1"/>
    <property type="molecule type" value="Genomic_DNA"/>
</dbReference>
<evidence type="ECO:0008006" key="3">
    <source>
        <dbReference type="Google" id="ProtNLM"/>
    </source>
</evidence>
<dbReference type="Gene3D" id="3.80.10.10">
    <property type="entry name" value="Ribonuclease Inhibitor"/>
    <property type="match status" value="1"/>
</dbReference>
<gene>
    <name evidence="1" type="ORF">TVAG_348460</name>
</gene>
<evidence type="ECO:0000313" key="1">
    <source>
        <dbReference type="EMBL" id="EAY16536.1"/>
    </source>
</evidence>
<dbReference type="InterPro" id="IPR032675">
    <property type="entry name" value="LRR_dom_sf"/>
</dbReference>
<protein>
    <recommendedName>
        <fullName evidence="3">Surface antigen BspA-like</fullName>
    </recommendedName>
</protein>
<dbReference type="PANTHER" id="PTHR45661:SF3">
    <property type="entry name" value="IG-LIKE DOMAIN-CONTAINING PROTEIN"/>
    <property type="match status" value="1"/>
</dbReference>
<name>A2DSY7_TRIV3</name>
<reference evidence="1" key="2">
    <citation type="journal article" date="2007" name="Science">
        <title>Draft genome sequence of the sexually transmitted pathogen Trichomonas vaginalis.</title>
        <authorList>
            <person name="Carlton J.M."/>
            <person name="Hirt R.P."/>
            <person name="Silva J.C."/>
            <person name="Delcher A.L."/>
            <person name="Schatz M."/>
            <person name="Zhao Q."/>
            <person name="Wortman J.R."/>
            <person name="Bidwell S.L."/>
            <person name="Alsmark U.C.M."/>
            <person name="Besteiro S."/>
            <person name="Sicheritz-Ponten T."/>
            <person name="Noel C.J."/>
            <person name="Dacks J.B."/>
            <person name="Foster P.G."/>
            <person name="Simillion C."/>
            <person name="Van de Peer Y."/>
            <person name="Miranda-Saavedra D."/>
            <person name="Barton G.J."/>
            <person name="Westrop G.D."/>
            <person name="Mueller S."/>
            <person name="Dessi D."/>
            <person name="Fiori P.L."/>
            <person name="Ren Q."/>
            <person name="Paulsen I."/>
            <person name="Zhang H."/>
            <person name="Bastida-Corcuera F.D."/>
            <person name="Simoes-Barbosa A."/>
            <person name="Brown M.T."/>
            <person name="Hayes R.D."/>
            <person name="Mukherjee M."/>
            <person name="Okumura C.Y."/>
            <person name="Schneider R."/>
            <person name="Smith A.J."/>
            <person name="Vanacova S."/>
            <person name="Villalvazo M."/>
            <person name="Haas B.J."/>
            <person name="Pertea M."/>
            <person name="Feldblyum T.V."/>
            <person name="Utterback T.R."/>
            <person name="Shu C.L."/>
            <person name="Osoegawa K."/>
            <person name="de Jong P.J."/>
            <person name="Hrdy I."/>
            <person name="Horvathova L."/>
            <person name="Zubacova Z."/>
            <person name="Dolezal P."/>
            <person name="Malik S.B."/>
            <person name="Logsdon J.M. Jr."/>
            <person name="Henze K."/>
            <person name="Gupta A."/>
            <person name="Wang C.C."/>
            <person name="Dunne R.L."/>
            <person name="Upcroft J.A."/>
            <person name="Upcroft P."/>
            <person name="White O."/>
            <person name="Salzberg S.L."/>
            <person name="Tang P."/>
            <person name="Chiu C.-H."/>
            <person name="Lee Y.-S."/>
            <person name="Embley T.M."/>
            <person name="Coombs G.H."/>
            <person name="Mottram J.C."/>
            <person name="Tachezy J."/>
            <person name="Fraser-Liggett C.M."/>
            <person name="Johnson P.J."/>
        </authorList>
    </citation>
    <scope>NUCLEOTIDE SEQUENCE [LARGE SCALE GENOMIC DNA]</scope>
    <source>
        <strain evidence="1">G3</strain>
    </source>
</reference>
<accession>A2DSY7</accession>
<reference evidence="1" key="1">
    <citation type="submission" date="2006-10" db="EMBL/GenBank/DDBJ databases">
        <authorList>
            <person name="Amadeo P."/>
            <person name="Zhao Q."/>
            <person name="Wortman J."/>
            <person name="Fraser-Liggett C."/>
            <person name="Carlton J."/>
        </authorList>
    </citation>
    <scope>NUCLEOTIDE SEQUENCE</scope>
    <source>
        <strain evidence="1">G3</strain>
    </source>
</reference>
<dbReference type="InterPro" id="IPR026906">
    <property type="entry name" value="LRR_5"/>
</dbReference>
<dbReference type="AlphaFoldDB" id="A2DSY7"/>
<dbReference type="InterPro" id="IPR053139">
    <property type="entry name" value="Surface_bspA-like"/>
</dbReference>
<keyword evidence="2" id="KW-1185">Reference proteome</keyword>
<dbReference type="Proteomes" id="UP000001542">
    <property type="component" value="Unassembled WGS sequence"/>
</dbReference>
<dbReference type="KEGG" id="tva:4774546"/>
<dbReference type="VEuPathDB" id="TrichDB:TVAGG3_1041220"/>
<dbReference type="VEuPathDB" id="TrichDB:TVAG_348420"/>
<dbReference type="PANTHER" id="PTHR45661">
    <property type="entry name" value="SURFACE ANTIGEN"/>
    <property type="match status" value="1"/>
</dbReference>
<dbReference type="Pfam" id="PF13306">
    <property type="entry name" value="LRR_5"/>
    <property type="match status" value="1"/>
</dbReference>